<proteinExistence type="predicted"/>
<name>A0AA90GXH5_9ACTN</name>
<dbReference type="PANTHER" id="PTHR34817:SF2">
    <property type="entry name" value="NUCLEOTIDYLTRANSFERASE"/>
    <property type="match status" value="1"/>
</dbReference>
<sequence>MNVLLSGVVGSVAHGLAHEGSDVDRLGMFAVPTERLHGLHRPRESHVSTGPDVTLHEAGKAVRLILACNPTAGELLWLARYETRTPLGDELVAMRGRLLSERAVRDAYLGYARQQFRKLLARDPATDPAKAAKHARHLVRLVRQAEQLHRTGHLTLRVEDPDTVRELGESFAAAPLRAETFLARAADRLDAPGVLPEAPDEAAADAWLRRVRAAFYRPGE</sequence>
<dbReference type="EMBL" id="JABXJJ020000002">
    <property type="protein sequence ID" value="MDI5968196.1"/>
    <property type="molecule type" value="Genomic_DNA"/>
</dbReference>
<dbReference type="RefSeq" id="WP_271318718.1">
    <property type="nucleotide sequence ID" value="NZ_JABXJJ020000002.1"/>
</dbReference>
<gene>
    <name evidence="1" type="ORF">POF50_002345</name>
</gene>
<comment type="caution">
    <text evidence="1">The sequence shown here is derived from an EMBL/GenBank/DDBJ whole genome shotgun (WGS) entry which is preliminary data.</text>
</comment>
<dbReference type="InterPro" id="IPR018775">
    <property type="entry name" value="RlaP"/>
</dbReference>
<protein>
    <submittedName>
        <fullName evidence="1">Nucleotidyltransferase domain-containing protein</fullName>
    </submittedName>
</protein>
<evidence type="ECO:0000313" key="1">
    <source>
        <dbReference type="EMBL" id="MDI5968196.1"/>
    </source>
</evidence>
<reference evidence="1" key="1">
    <citation type="submission" date="2023-05" db="EMBL/GenBank/DDBJ databases">
        <title>Streptantibioticus silvisoli sp. nov., acidotolerant actinomycetes 1 from pine litter.</title>
        <authorList>
            <person name="Swiecimska M."/>
            <person name="Golinska P."/>
            <person name="Sangal V."/>
            <person name="Wachnowicz B."/>
            <person name="Goodfellow M."/>
        </authorList>
    </citation>
    <scope>NUCLEOTIDE SEQUENCE</scope>
    <source>
        <strain evidence="1">SL13</strain>
    </source>
</reference>
<dbReference type="Pfam" id="PF10127">
    <property type="entry name" value="RlaP"/>
    <property type="match status" value="1"/>
</dbReference>
<accession>A0AA90GXH5</accession>
<dbReference type="AlphaFoldDB" id="A0AA90GXH5"/>
<dbReference type="PANTHER" id="PTHR34817">
    <property type="entry name" value="NUCLEOTIDYLTRANSFERASE"/>
    <property type="match status" value="1"/>
</dbReference>
<organism evidence="1">
    <name type="scientific">Streptantibioticus silvisoli</name>
    <dbReference type="NCBI Taxonomy" id="2705255"/>
    <lineage>
        <taxon>Bacteria</taxon>
        <taxon>Bacillati</taxon>
        <taxon>Actinomycetota</taxon>
        <taxon>Actinomycetes</taxon>
        <taxon>Kitasatosporales</taxon>
        <taxon>Streptomycetaceae</taxon>
        <taxon>Streptantibioticus</taxon>
    </lineage>
</organism>